<keyword evidence="4" id="KW-1185">Reference proteome</keyword>
<dbReference type="AlphaFoldDB" id="A0A480ALV1"/>
<feature type="domain" description="DUF6596" evidence="2">
    <location>
        <begin position="186"/>
        <end position="286"/>
    </location>
</feature>
<dbReference type="PANTHER" id="PTHR47756">
    <property type="entry name" value="BLL6612 PROTEIN-RELATED"/>
    <property type="match status" value="1"/>
</dbReference>
<dbReference type="EMBL" id="BJCL01000003">
    <property type="protein sequence ID" value="GCL62699.1"/>
    <property type="molecule type" value="Genomic_DNA"/>
</dbReference>
<dbReference type="Proteomes" id="UP000301751">
    <property type="component" value="Unassembled WGS sequence"/>
</dbReference>
<accession>A0A480ALV1</accession>
<evidence type="ECO:0000259" key="1">
    <source>
        <dbReference type="Pfam" id="PF04542"/>
    </source>
</evidence>
<dbReference type="GO" id="GO:0003700">
    <property type="term" value="F:DNA-binding transcription factor activity"/>
    <property type="evidence" value="ECO:0007669"/>
    <property type="project" value="InterPro"/>
</dbReference>
<dbReference type="Gene3D" id="1.10.1740.10">
    <property type="match status" value="1"/>
</dbReference>
<protein>
    <submittedName>
        <fullName evidence="3">DNA-directed RNA polymerase sigma-70 factor</fullName>
    </submittedName>
</protein>
<dbReference type="InterPro" id="IPR013325">
    <property type="entry name" value="RNA_pol_sigma_r2"/>
</dbReference>
<evidence type="ECO:0000313" key="4">
    <source>
        <dbReference type="Proteomes" id="UP000301751"/>
    </source>
</evidence>
<organism evidence="3 4">
    <name type="scientific">Pseudaquabacterium pictum</name>
    <dbReference type="NCBI Taxonomy" id="2315236"/>
    <lineage>
        <taxon>Bacteria</taxon>
        <taxon>Pseudomonadati</taxon>
        <taxon>Pseudomonadota</taxon>
        <taxon>Betaproteobacteria</taxon>
        <taxon>Burkholderiales</taxon>
        <taxon>Sphaerotilaceae</taxon>
        <taxon>Pseudaquabacterium</taxon>
    </lineage>
</organism>
<name>A0A480ALV1_9BURK</name>
<proteinExistence type="predicted"/>
<dbReference type="Pfam" id="PF04542">
    <property type="entry name" value="Sigma70_r2"/>
    <property type="match status" value="1"/>
</dbReference>
<dbReference type="PANTHER" id="PTHR47756:SF2">
    <property type="entry name" value="BLL6612 PROTEIN"/>
    <property type="match status" value="1"/>
</dbReference>
<keyword evidence="3" id="KW-0804">Transcription</keyword>
<gene>
    <name evidence="3" type="ORF">AQPW35_17800</name>
</gene>
<dbReference type="InterPro" id="IPR046531">
    <property type="entry name" value="DUF6596"/>
</dbReference>
<dbReference type="Pfam" id="PF20239">
    <property type="entry name" value="DUF6596"/>
    <property type="match status" value="1"/>
</dbReference>
<sequence length="425" mass="44649">MTGDADTAATAEAVARRSYGKLVALLSARTRDLAAAEDALGDAFAAALAHWPAHGLPANPEAWLLTAARHRLIDAARARQTHAAAADTLLLLGEWAQAATDVAGQRTEIPDRRLALMFACAHPAIDAALRAPLMLQTLLGFDAAAIGSAFLVAPATMGQRLVRAKARIRQAGIPFAVPALADLPARLSAVLDAVYACYAEGWSDPAGTDAQRRNLADEALWLGGLLASLLPDEPEALGLLSLMLHSHARRAARRDATGRYVPLAAQDTTRWDARMLREAERLLHRAGALALAPGAGVARVGRYQLEAAIQSAHGVRRFTGVADWPAIVALYDALARLTDSPVVALNRAVALAETAGPAAGLAALEAVGGDARLADYQPAWAARADLLQRLGRHAEAAAAYDRAIGLEADPAVRAFLQQRQRGCAG</sequence>
<dbReference type="GO" id="GO:0000428">
    <property type="term" value="C:DNA-directed RNA polymerase complex"/>
    <property type="evidence" value="ECO:0007669"/>
    <property type="project" value="UniProtKB-KW"/>
</dbReference>
<evidence type="ECO:0000259" key="2">
    <source>
        <dbReference type="Pfam" id="PF20239"/>
    </source>
</evidence>
<evidence type="ECO:0000313" key="3">
    <source>
        <dbReference type="EMBL" id="GCL62699.1"/>
    </source>
</evidence>
<keyword evidence="3" id="KW-0240">DNA-directed RNA polymerase</keyword>
<dbReference type="OrthoDB" id="9780299at2"/>
<dbReference type="InterPro" id="IPR007627">
    <property type="entry name" value="RNA_pol_sigma70_r2"/>
</dbReference>
<dbReference type="SUPFAM" id="SSF88946">
    <property type="entry name" value="Sigma2 domain of RNA polymerase sigma factors"/>
    <property type="match status" value="1"/>
</dbReference>
<feature type="domain" description="RNA polymerase sigma-70 region 2" evidence="1">
    <location>
        <begin position="16"/>
        <end position="80"/>
    </location>
</feature>
<dbReference type="RefSeq" id="WP_137732436.1">
    <property type="nucleotide sequence ID" value="NZ_BJCL01000003.1"/>
</dbReference>
<comment type="caution">
    <text evidence="3">The sequence shown here is derived from an EMBL/GenBank/DDBJ whole genome shotgun (WGS) entry which is preliminary data.</text>
</comment>
<dbReference type="GO" id="GO:0006352">
    <property type="term" value="P:DNA-templated transcription initiation"/>
    <property type="evidence" value="ECO:0007669"/>
    <property type="project" value="InterPro"/>
</dbReference>
<reference evidence="4" key="1">
    <citation type="submission" date="2019-03" db="EMBL/GenBank/DDBJ databases">
        <title>Aquabacterium pictum sp.nov., the first bacteriochlorophyll a-containing freshwater bacterium in the genus Aquabacterium of the class Betaproteobacteria.</title>
        <authorList>
            <person name="Hirose S."/>
            <person name="Tank M."/>
            <person name="Hara E."/>
            <person name="Tamaki H."/>
            <person name="Takaichi S."/>
            <person name="Haruta S."/>
            <person name="Hanada S."/>
        </authorList>
    </citation>
    <scope>NUCLEOTIDE SEQUENCE [LARGE SCALE GENOMIC DNA]</scope>
    <source>
        <strain evidence="4">W35</strain>
    </source>
</reference>